<gene>
    <name evidence="2" type="ORF">MFU01_83520</name>
</gene>
<comment type="caution">
    <text evidence="2">The sequence shown here is derived from an EMBL/GenBank/DDBJ whole genome shotgun (WGS) entry which is preliminary data.</text>
</comment>
<protein>
    <recommendedName>
        <fullName evidence="4">Lipoprotein</fullName>
    </recommendedName>
</protein>
<name>A0A511TGL1_MYXFU</name>
<organism evidence="2 3">
    <name type="scientific">Myxococcus fulvus</name>
    <dbReference type="NCBI Taxonomy" id="33"/>
    <lineage>
        <taxon>Bacteria</taxon>
        <taxon>Pseudomonadati</taxon>
        <taxon>Myxococcota</taxon>
        <taxon>Myxococcia</taxon>
        <taxon>Myxococcales</taxon>
        <taxon>Cystobacterineae</taxon>
        <taxon>Myxococcaceae</taxon>
        <taxon>Myxococcus</taxon>
    </lineage>
</organism>
<feature type="chain" id="PRO_5021928253" description="Lipoprotein" evidence="1">
    <location>
        <begin position="26"/>
        <end position="172"/>
    </location>
</feature>
<evidence type="ECO:0008006" key="4">
    <source>
        <dbReference type="Google" id="ProtNLM"/>
    </source>
</evidence>
<proteinExistence type="predicted"/>
<evidence type="ECO:0000313" key="2">
    <source>
        <dbReference type="EMBL" id="GEN13315.1"/>
    </source>
</evidence>
<keyword evidence="1" id="KW-0732">Signal</keyword>
<reference evidence="2 3" key="1">
    <citation type="submission" date="2019-07" db="EMBL/GenBank/DDBJ databases">
        <title>Whole genome shotgun sequence of Myxococcus fulvus NBRC 100333.</title>
        <authorList>
            <person name="Hosoyama A."/>
            <person name="Uohara A."/>
            <person name="Ohji S."/>
            <person name="Ichikawa N."/>
        </authorList>
    </citation>
    <scope>NUCLEOTIDE SEQUENCE [LARGE SCALE GENOMIC DNA]</scope>
    <source>
        <strain evidence="2 3">NBRC 100333</strain>
    </source>
</reference>
<evidence type="ECO:0000313" key="3">
    <source>
        <dbReference type="Proteomes" id="UP000321514"/>
    </source>
</evidence>
<accession>A0A511TGL1</accession>
<sequence length="172" mass="18132">MHMRMNRGLWMCLLSAVLLSTSARAQLVQLTCPGTEATHYEPGVTQTPRTVAFTGQSTLGPCVGLPLGVISASIQVVGSGTLSCSLGSSTFSMRIDWNDGTWSRVEGTSVINARPAGETVIVLTGQVTQGRFLHATVVRTLTLLQTDLLACWTPEGVTDVAGVATLTVTNLL</sequence>
<dbReference type="AlphaFoldDB" id="A0A511TGL1"/>
<evidence type="ECO:0000256" key="1">
    <source>
        <dbReference type="SAM" id="SignalP"/>
    </source>
</evidence>
<dbReference type="Proteomes" id="UP000321514">
    <property type="component" value="Unassembled WGS sequence"/>
</dbReference>
<dbReference type="EMBL" id="BJXR01000078">
    <property type="protein sequence ID" value="GEN13315.1"/>
    <property type="molecule type" value="Genomic_DNA"/>
</dbReference>
<feature type="signal peptide" evidence="1">
    <location>
        <begin position="1"/>
        <end position="25"/>
    </location>
</feature>